<evidence type="ECO:0000256" key="1">
    <source>
        <dbReference type="ARBA" id="ARBA00023015"/>
    </source>
</evidence>
<protein>
    <recommendedName>
        <fullName evidence="4">HTH-type transcriptional repressor AllR</fullName>
    </recommendedName>
    <alternativeName>
        <fullName evidence="5">Negative regulator of allantoin and glyoxylate utilization operons</fullName>
    </alternativeName>
</protein>
<dbReference type="PANTHER" id="PTHR30136:SF24">
    <property type="entry name" value="HTH-TYPE TRANSCRIPTIONAL REPRESSOR ALLR"/>
    <property type="match status" value="1"/>
</dbReference>
<dbReference type="InterPro" id="IPR014757">
    <property type="entry name" value="Tscrpt_reg_IclR_C"/>
</dbReference>
<evidence type="ECO:0000259" key="7">
    <source>
        <dbReference type="PROSITE" id="PS51078"/>
    </source>
</evidence>
<dbReference type="InterPro" id="IPR036390">
    <property type="entry name" value="WH_DNA-bd_sf"/>
</dbReference>
<dbReference type="Pfam" id="PF01614">
    <property type="entry name" value="IclR_C"/>
    <property type="match status" value="1"/>
</dbReference>
<dbReference type="FunFam" id="1.10.10.10:FF:000056">
    <property type="entry name" value="IclR family transcriptional regulator"/>
    <property type="match status" value="1"/>
</dbReference>
<dbReference type="InterPro" id="IPR005471">
    <property type="entry name" value="Tscrpt_reg_IclR_N"/>
</dbReference>
<dbReference type="InterPro" id="IPR050707">
    <property type="entry name" value="HTH_MetabolicPath_Reg"/>
</dbReference>
<reference evidence="8" key="1">
    <citation type="submission" date="2020-01" db="EMBL/GenBank/DDBJ databases">
        <authorList>
            <person name="Meier V. D."/>
            <person name="Meier V D."/>
        </authorList>
    </citation>
    <scope>NUCLEOTIDE SEQUENCE</scope>
    <source>
        <strain evidence="8">HLG_WM_MAG_08</strain>
    </source>
</reference>
<evidence type="ECO:0000256" key="5">
    <source>
        <dbReference type="ARBA" id="ARBA00042627"/>
    </source>
</evidence>
<evidence type="ECO:0000256" key="3">
    <source>
        <dbReference type="ARBA" id="ARBA00023163"/>
    </source>
</evidence>
<gene>
    <name evidence="8" type="ORF">HELGO_WM24398</name>
</gene>
<dbReference type="AlphaFoldDB" id="A0A6S6TN49"/>
<keyword evidence="3" id="KW-0804">Transcription</keyword>
<dbReference type="InterPro" id="IPR029016">
    <property type="entry name" value="GAF-like_dom_sf"/>
</dbReference>
<dbReference type="PROSITE" id="PS51078">
    <property type="entry name" value="ICLR_ED"/>
    <property type="match status" value="1"/>
</dbReference>
<dbReference type="GO" id="GO:0003677">
    <property type="term" value="F:DNA binding"/>
    <property type="evidence" value="ECO:0007669"/>
    <property type="project" value="UniProtKB-KW"/>
</dbReference>
<dbReference type="SUPFAM" id="SSF46785">
    <property type="entry name" value="Winged helix' DNA-binding domain"/>
    <property type="match status" value="1"/>
</dbReference>
<dbReference type="SUPFAM" id="SSF55781">
    <property type="entry name" value="GAF domain-like"/>
    <property type="match status" value="1"/>
</dbReference>
<organism evidence="8">
    <name type="scientific">uncultured Thiotrichaceae bacterium</name>
    <dbReference type="NCBI Taxonomy" id="298394"/>
    <lineage>
        <taxon>Bacteria</taxon>
        <taxon>Pseudomonadati</taxon>
        <taxon>Pseudomonadota</taxon>
        <taxon>Gammaproteobacteria</taxon>
        <taxon>Thiotrichales</taxon>
        <taxon>Thiotrichaceae</taxon>
        <taxon>environmental samples</taxon>
    </lineage>
</organism>
<evidence type="ECO:0000259" key="6">
    <source>
        <dbReference type="PROSITE" id="PS51077"/>
    </source>
</evidence>
<keyword evidence="1" id="KW-0805">Transcription regulation</keyword>
<dbReference type="EMBL" id="CACVAV010000378">
    <property type="protein sequence ID" value="CAA6824251.1"/>
    <property type="molecule type" value="Genomic_DNA"/>
</dbReference>
<dbReference type="Pfam" id="PF09339">
    <property type="entry name" value="HTH_IclR"/>
    <property type="match status" value="1"/>
</dbReference>
<name>A0A6S6TN49_9GAMM</name>
<dbReference type="InterPro" id="IPR036388">
    <property type="entry name" value="WH-like_DNA-bd_sf"/>
</dbReference>
<dbReference type="GO" id="GO:0045892">
    <property type="term" value="P:negative regulation of DNA-templated transcription"/>
    <property type="evidence" value="ECO:0007669"/>
    <property type="project" value="TreeGrafter"/>
</dbReference>
<accession>A0A6S6TN49</accession>
<feature type="domain" description="HTH iclR-type" evidence="6">
    <location>
        <begin position="40"/>
        <end position="101"/>
    </location>
</feature>
<dbReference type="SMART" id="SM00346">
    <property type="entry name" value="HTH_ICLR"/>
    <property type="match status" value="1"/>
</dbReference>
<sequence>MSGLCFLNGGFLTENTVNRVSRFSLYENTIMEKKSETYRIQSIDRAADLLNAIARYPDPVHLKVLSAETGLHISTAYRILAALTHNQFVERDAGGGYRLGLRLLQLGVRLHSNLDLRALALPVLEGLRDQLNESVNLTIREGDEVVYIEKATPNRMMHVQQMIGSRAPLHVTAVGKLMLGVAGEDAISGYAQRTNLPAYTRNTINSTDRLSVECLQAVEQGYALDNGEAEIDVGCIGVLIYDNTGKAIAGMSVSAPIERRQLSWIAEVMAAGHDLSGQFGHHASVTIR</sequence>
<proteinExistence type="predicted"/>
<evidence type="ECO:0000256" key="2">
    <source>
        <dbReference type="ARBA" id="ARBA00023125"/>
    </source>
</evidence>
<feature type="domain" description="IclR-ED" evidence="7">
    <location>
        <begin position="102"/>
        <end position="281"/>
    </location>
</feature>
<dbReference type="Gene3D" id="3.30.450.40">
    <property type="match status" value="1"/>
</dbReference>
<dbReference type="PANTHER" id="PTHR30136">
    <property type="entry name" value="HELIX-TURN-HELIX TRANSCRIPTIONAL REGULATOR, ICLR FAMILY"/>
    <property type="match status" value="1"/>
</dbReference>
<dbReference type="Gene3D" id="1.10.10.10">
    <property type="entry name" value="Winged helix-like DNA-binding domain superfamily/Winged helix DNA-binding domain"/>
    <property type="match status" value="1"/>
</dbReference>
<keyword evidence="2" id="KW-0238">DNA-binding</keyword>
<evidence type="ECO:0000313" key="8">
    <source>
        <dbReference type="EMBL" id="CAA6824251.1"/>
    </source>
</evidence>
<dbReference type="PROSITE" id="PS51077">
    <property type="entry name" value="HTH_ICLR"/>
    <property type="match status" value="1"/>
</dbReference>
<dbReference type="GO" id="GO:0003700">
    <property type="term" value="F:DNA-binding transcription factor activity"/>
    <property type="evidence" value="ECO:0007669"/>
    <property type="project" value="TreeGrafter"/>
</dbReference>
<evidence type="ECO:0000256" key="4">
    <source>
        <dbReference type="ARBA" id="ARBA00040379"/>
    </source>
</evidence>